<dbReference type="GO" id="GO:0046872">
    <property type="term" value="F:metal ion binding"/>
    <property type="evidence" value="ECO:0007669"/>
    <property type="project" value="UniProtKB-KW"/>
</dbReference>
<evidence type="ECO:0000256" key="3">
    <source>
        <dbReference type="ARBA" id="ARBA00022679"/>
    </source>
</evidence>
<keyword evidence="3 6" id="KW-0808">Transferase</keyword>
<dbReference type="SUPFAM" id="SSF48576">
    <property type="entry name" value="Terpenoid synthases"/>
    <property type="match status" value="1"/>
</dbReference>
<dbReference type="AlphaFoldDB" id="A0A9D2IMN0"/>
<dbReference type="PANTHER" id="PTHR12001:SF85">
    <property type="entry name" value="SHORT CHAIN ISOPRENYL DIPHOSPHATE SYNTHASE"/>
    <property type="match status" value="1"/>
</dbReference>
<reference evidence="7" key="2">
    <citation type="submission" date="2021-04" db="EMBL/GenBank/DDBJ databases">
        <authorList>
            <person name="Gilroy R."/>
        </authorList>
    </citation>
    <scope>NUCLEOTIDE SEQUENCE</scope>
    <source>
        <strain evidence="7">ChiHjej11B10-19426</strain>
    </source>
</reference>
<evidence type="ECO:0000313" key="7">
    <source>
        <dbReference type="EMBL" id="HIZ15812.1"/>
    </source>
</evidence>
<evidence type="ECO:0000256" key="1">
    <source>
        <dbReference type="ARBA" id="ARBA00001946"/>
    </source>
</evidence>
<gene>
    <name evidence="7" type="ORF">H9816_07895</name>
</gene>
<evidence type="ECO:0000256" key="6">
    <source>
        <dbReference type="RuleBase" id="RU004466"/>
    </source>
</evidence>
<sequence length="324" mass="35978">MYDKEQLSARIEAYMQALPFPQEPDTLYEPIVYSLERGGKRLRPLLAAMACNVFREEIDDVLPCAAAIEVFHNFTLLHDDIMDNAAMRRGKPSVQRKWGVNSAILSGDAMLIYAYRLLEQADTSLLPQILRIFNDTSLKVCEGQQYDMDFESLEHVPMTDYLHMIELKTAVLLAGATAIGAVIGGASEEDRGKLYTFAMQLGMAFQIRDDILDSYGTEATLGKKIGGDILEGKKTFLTTAAMETADADMRLKLAGLLHNRELLDETKIARVLDIYDRLGIRERAEKAVADYTAAALEALAGVSAPEERKGRLRDLAAALNGRMH</sequence>
<dbReference type="InterPro" id="IPR033749">
    <property type="entry name" value="Polyprenyl_synt_CS"/>
</dbReference>
<proteinExistence type="inferred from homology"/>
<dbReference type="InterPro" id="IPR000092">
    <property type="entry name" value="Polyprenyl_synt"/>
</dbReference>
<dbReference type="InterPro" id="IPR008949">
    <property type="entry name" value="Isoprenoid_synthase_dom_sf"/>
</dbReference>
<evidence type="ECO:0000256" key="4">
    <source>
        <dbReference type="ARBA" id="ARBA00022723"/>
    </source>
</evidence>
<dbReference type="CDD" id="cd00685">
    <property type="entry name" value="Trans_IPPS_HT"/>
    <property type="match status" value="1"/>
</dbReference>
<accession>A0A9D2IMN0</accession>
<dbReference type="Pfam" id="PF00348">
    <property type="entry name" value="polyprenyl_synt"/>
    <property type="match status" value="1"/>
</dbReference>
<dbReference type="Proteomes" id="UP000824014">
    <property type="component" value="Unassembled WGS sequence"/>
</dbReference>
<comment type="similarity">
    <text evidence="2 6">Belongs to the FPP/GGPP synthase family.</text>
</comment>
<dbReference type="GO" id="GO:0004659">
    <property type="term" value="F:prenyltransferase activity"/>
    <property type="evidence" value="ECO:0007669"/>
    <property type="project" value="InterPro"/>
</dbReference>
<keyword evidence="4" id="KW-0479">Metal-binding</keyword>
<dbReference type="EMBL" id="DXCC01000030">
    <property type="protein sequence ID" value="HIZ15812.1"/>
    <property type="molecule type" value="Genomic_DNA"/>
</dbReference>
<organism evidence="7 8">
    <name type="scientific">Candidatus Tidjanibacter faecipullorum</name>
    <dbReference type="NCBI Taxonomy" id="2838766"/>
    <lineage>
        <taxon>Bacteria</taxon>
        <taxon>Pseudomonadati</taxon>
        <taxon>Bacteroidota</taxon>
        <taxon>Bacteroidia</taxon>
        <taxon>Bacteroidales</taxon>
        <taxon>Rikenellaceae</taxon>
        <taxon>Tidjanibacter</taxon>
    </lineage>
</organism>
<dbReference type="Gene3D" id="1.10.600.10">
    <property type="entry name" value="Farnesyl Diphosphate Synthase"/>
    <property type="match status" value="1"/>
</dbReference>
<dbReference type="PROSITE" id="PS00444">
    <property type="entry name" value="POLYPRENYL_SYNTHASE_2"/>
    <property type="match status" value="1"/>
</dbReference>
<evidence type="ECO:0000256" key="5">
    <source>
        <dbReference type="ARBA" id="ARBA00022842"/>
    </source>
</evidence>
<comment type="cofactor">
    <cofactor evidence="1">
        <name>Mg(2+)</name>
        <dbReference type="ChEBI" id="CHEBI:18420"/>
    </cofactor>
</comment>
<name>A0A9D2IMN0_9BACT</name>
<dbReference type="PROSITE" id="PS00723">
    <property type="entry name" value="POLYPRENYL_SYNTHASE_1"/>
    <property type="match status" value="1"/>
</dbReference>
<evidence type="ECO:0000313" key="8">
    <source>
        <dbReference type="Proteomes" id="UP000824014"/>
    </source>
</evidence>
<keyword evidence="5" id="KW-0460">Magnesium</keyword>
<dbReference type="PANTHER" id="PTHR12001">
    <property type="entry name" value="GERANYLGERANYL PYROPHOSPHATE SYNTHASE"/>
    <property type="match status" value="1"/>
</dbReference>
<dbReference type="SFLD" id="SFLDS00005">
    <property type="entry name" value="Isoprenoid_Synthase_Type_I"/>
    <property type="match status" value="1"/>
</dbReference>
<dbReference type="GO" id="GO:0008299">
    <property type="term" value="P:isoprenoid biosynthetic process"/>
    <property type="evidence" value="ECO:0007669"/>
    <property type="project" value="InterPro"/>
</dbReference>
<evidence type="ECO:0000256" key="2">
    <source>
        <dbReference type="ARBA" id="ARBA00006706"/>
    </source>
</evidence>
<reference evidence="7" key="1">
    <citation type="journal article" date="2021" name="PeerJ">
        <title>Extensive microbial diversity within the chicken gut microbiome revealed by metagenomics and culture.</title>
        <authorList>
            <person name="Gilroy R."/>
            <person name="Ravi A."/>
            <person name="Getino M."/>
            <person name="Pursley I."/>
            <person name="Horton D.L."/>
            <person name="Alikhan N.F."/>
            <person name="Baker D."/>
            <person name="Gharbi K."/>
            <person name="Hall N."/>
            <person name="Watson M."/>
            <person name="Adriaenssens E.M."/>
            <person name="Foster-Nyarko E."/>
            <person name="Jarju S."/>
            <person name="Secka A."/>
            <person name="Antonio M."/>
            <person name="Oren A."/>
            <person name="Chaudhuri R.R."/>
            <person name="La Ragione R."/>
            <person name="Hildebrand F."/>
            <person name="Pallen M.J."/>
        </authorList>
    </citation>
    <scope>NUCLEOTIDE SEQUENCE</scope>
    <source>
        <strain evidence="7">ChiHjej11B10-19426</strain>
    </source>
</reference>
<dbReference type="SFLD" id="SFLDG01017">
    <property type="entry name" value="Polyprenyl_Transferase_Like"/>
    <property type="match status" value="1"/>
</dbReference>
<comment type="caution">
    <text evidence="7">The sequence shown here is derived from an EMBL/GenBank/DDBJ whole genome shotgun (WGS) entry which is preliminary data.</text>
</comment>
<protein>
    <submittedName>
        <fullName evidence="7">Polyprenyl synthetase family protein</fullName>
    </submittedName>
</protein>